<organism evidence="1 2">
    <name type="scientific">Plectus sambesii</name>
    <dbReference type="NCBI Taxonomy" id="2011161"/>
    <lineage>
        <taxon>Eukaryota</taxon>
        <taxon>Metazoa</taxon>
        <taxon>Ecdysozoa</taxon>
        <taxon>Nematoda</taxon>
        <taxon>Chromadorea</taxon>
        <taxon>Plectida</taxon>
        <taxon>Plectina</taxon>
        <taxon>Plectoidea</taxon>
        <taxon>Plectidae</taxon>
        <taxon>Plectus</taxon>
    </lineage>
</organism>
<dbReference type="AlphaFoldDB" id="A0A914XN45"/>
<sequence length="79" mass="8450">MKTRSRNLDVIHNGMVLVSDGRGKGRPARLELTRDILSVQVPVGMSDSLETSSDVDSGVRTVTIKRQKDGGLGLSVKAS</sequence>
<keyword evidence="1" id="KW-1185">Reference proteome</keyword>
<accession>A0A914XN45</accession>
<protein>
    <submittedName>
        <fullName evidence="2">Uncharacterized protein</fullName>
    </submittedName>
</protein>
<evidence type="ECO:0000313" key="2">
    <source>
        <dbReference type="WBParaSite" id="PSAMB.scaffold9691size4724.g32659.t1"/>
    </source>
</evidence>
<proteinExistence type="predicted"/>
<dbReference type="WBParaSite" id="PSAMB.scaffold9691size4724.g32659.t1">
    <property type="protein sequence ID" value="PSAMB.scaffold9691size4724.g32659.t1"/>
    <property type="gene ID" value="PSAMB.scaffold9691size4724.g32659"/>
</dbReference>
<dbReference type="Proteomes" id="UP000887566">
    <property type="component" value="Unplaced"/>
</dbReference>
<reference evidence="2" key="1">
    <citation type="submission" date="2022-11" db="UniProtKB">
        <authorList>
            <consortium name="WormBaseParasite"/>
        </authorList>
    </citation>
    <scope>IDENTIFICATION</scope>
</reference>
<name>A0A914XN45_9BILA</name>
<evidence type="ECO:0000313" key="1">
    <source>
        <dbReference type="Proteomes" id="UP000887566"/>
    </source>
</evidence>